<accession>A0AAD4K3J0</accession>
<feature type="compositionally biased region" description="Polar residues" evidence="1">
    <location>
        <begin position="205"/>
        <end position="217"/>
    </location>
</feature>
<keyword evidence="2" id="KW-1133">Transmembrane helix</keyword>
<organism evidence="3 4">
    <name type="scientific">Drosophila rubida</name>
    <dbReference type="NCBI Taxonomy" id="30044"/>
    <lineage>
        <taxon>Eukaryota</taxon>
        <taxon>Metazoa</taxon>
        <taxon>Ecdysozoa</taxon>
        <taxon>Arthropoda</taxon>
        <taxon>Hexapoda</taxon>
        <taxon>Insecta</taxon>
        <taxon>Pterygota</taxon>
        <taxon>Neoptera</taxon>
        <taxon>Endopterygota</taxon>
        <taxon>Diptera</taxon>
        <taxon>Brachycera</taxon>
        <taxon>Muscomorpha</taxon>
        <taxon>Ephydroidea</taxon>
        <taxon>Drosophilidae</taxon>
        <taxon>Drosophila</taxon>
    </lineage>
</organism>
<keyword evidence="4" id="KW-1185">Reference proteome</keyword>
<feature type="compositionally biased region" description="Basic and acidic residues" evidence="1">
    <location>
        <begin position="106"/>
        <end position="124"/>
    </location>
</feature>
<evidence type="ECO:0000313" key="3">
    <source>
        <dbReference type="EMBL" id="KAH8376897.1"/>
    </source>
</evidence>
<proteinExistence type="predicted"/>
<comment type="caution">
    <text evidence="3">The sequence shown here is derived from an EMBL/GenBank/DDBJ whole genome shotgun (WGS) entry which is preliminary data.</text>
</comment>
<feature type="compositionally biased region" description="Basic and acidic residues" evidence="1">
    <location>
        <begin position="191"/>
        <end position="204"/>
    </location>
</feature>
<feature type="transmembrane region" description="Helical" evidence="2">
    <location>
        <begin position="76"/>
        <end position="96"/>
    </location>
</feature>
<gene>
    <name evidence="3" type="ORF">KR093_002036</name>
</gene>
<keyword evidence="2" id="KW-0812">Transmembrane</keyword>
<feature type="region of interest" description="Disordered" evidence="1">
    <location>
        <begin position="191"/>
        <end position="217"/>
    </location>
</feature>
<feature type="region of interest" description="Disordered" evidence="1">
    <location>
        <begin position="106"/>
        <end position="139"/>
    </location>
</feature>
<protein>
    <submittedName>
        <fullName evidence="3">Uncharacterized protein</fullName>
    </submittedName>
</protein>
<dbReference type="EMBL" id="JAJJHW010001127">
    <property type="protein sequence ID" value="KAH8376897.1"/>
    <property type="molecule type" value="Genomic_DNA"/>
</dbReference>
<evidence type="ECO:0000313" key="4">
    <source>
        <dbReference type="Proteomes" id="UP001200034"/>
    </source>
</evidence>
<dbReference type="Proteomes" id="UP001200034">
    <property type="component" value="Unassembled WGS sequence"/>
</dbReference>
<reference evidence="3" key="1">
    <citation type="journal article" date="2021" name="Mol. Ecol. Resour.">
        <title>Phylogenomic analyses of the genus Drosophila reveals genomic signals of climate adaptation.</title>
        <authorList>
            <person name="Li F."/>
            <person name="Rane R.V."/>
            <person name="Luria V."/>
            <person name="Xiong Z."/>
            <person name="Chen J."/>
            <person name="Li Z."/>
            <person name="Catullo R.A."/>
            <person name="Griffin P.C."/>
            <person name="Schiffer M."/>
            <person name="Pearce S."/>
            <person name="Lee S.F."/>
            <person name="McElroy K."/>
            <person name="Stocker A."/>
            <person name="Shirriffs J."/>
            <person name="Cockerell F."/>
            <person name="Coppin C."/>
            <person name="Sgro C.M."/>
            <person name="Karger A."/>
            <person name="Cain J.W."/>
            <person name="Weber J.A."/>
            <person name="Santpere G."/>
            <person name="Kirschner M.W."/>
            <person name="Hoffmann A.A."/>
            <person name="Oakeshott J.G."/>
            <person name="Zhang G."/>
        </authorList>
    </citation>
    <scope>NUCLEOTIDE SEQUENCE</scope>
    <source>
        <strain evidence="3">BGI-SZ-2011g</strain>
    </source>
</reference>
<evidence type="ECO:0000256" key="2">
    <source>
        <dbReference type="SAM" id="Phobius"/>
    </source>
</evidence>
<keyword evidence="2" id="KW-0472">Membrane</keyword>
<name>A0AAD4K3J0_9MUSC</name>
<evidence type="ECO:0000256" key="1">
    <source>
        <dbReference type="SAM" id="MobiDB-lite"/>
    </source>
</evidence>
<sequence>MGKVCTHCRDLFAEEATNTWAAWWHDDTPAFYKDVSEMTVYDCNKLKHLLELEVAALHPNKAIPSKSFHFKLWQKVLLICIYVGIIVAIILICRYWKLGRREKDRPVDEEKEESNRSKVSKKEPTPLPEDEPPRVEKRRRTSLKGWMRYRCRPVFLHNEASLRRQQAKYREKELLREAYTRQNIEKWTKAREKVEKKRRERESVQETNANENRQAKA</sequence>
<dbReference type="AlphaFoldDB" id="A0AAD4K3J0"/>